<dbReference type="Proteomes" id="UP000217561">
    <property type="component" value="Unassembled WGS sequence"/>
</dbReference>
<protein>
    <submittedName>
        <fullName evidence="3">Restriction endonuclease</fullName>
    </submittedName>
</protein>
<keyword evidence="3" id="KW-0255">Endonuclease</keyword>
<dbReference type="InterPro" id="IPR023372">
    <property type="entry name" value="Rest_endonuc_II_EcoRII_N"/>
</dbReference>
<comment type="caution">
    <text evidence="3">The sequence shown here is derived from an EMBL/GenBank/DDBJ whole genome shotgun (WGS) entry which is preliminary data.</text>
</comment>
<dbReference type="Gene3D" id="3.40.91.80">
    <property type="match status" value="1"/>
</dbReference>
<dbReference type="Gene3D" id="2.40.330.10">
    <property type="entry name" value="DNA-binding pseudobarrel domain"/>
    <property type="match status" value="1"/>
</dbReference>
<dbReference type="GO" id="GO:0004519">
    <property type="term" value="F:endonuclease activity"/>
    <property type="evidence" value="ECO:0007669"/>
    <property type="project" value="UniProtKB-KW"/>
</dbReference>
<evidence type="ECO:0000259" key="2">
    <source>
        <dbReference type="Pfam" id="PF09217"/>
    </source>
</evidence>
<proteinExistence type="predicted"/>
<name>A0ABX4HUZ4_9BACI</name>
<evidence type="ECO:0000313" key="3">
    <source>
        <dbReference type="EMBL" id="PBB06918.1"/>
    </source>
</evidence>
<evidence type="ECO:0000259" key="1">
    <source>
        <dbReference type="Pfam" id="PF09019"/>
    </source>
</evidence>
<dbReference type="InterPro" id="IPR038365">
    <property type="entry name" value="EcoRII_C_sf"/>
</dbReference>
<dbReference type="SUPFAM" id="SSF101936">
    <property type="entry name" value="DNA-binding pseudobarrel domain"/>
    <property type="match status" value="1"/>
</dbReference>
<gene>
    <name evidence="3" type="ORF">CKW00_00210</name>
</gene>
<dbReference type="InterPro" id="IPR011335">
    <property type="entry name" value="Restrct_endonuc-II-like"/>
</dbReference>
<dbReference type="SUPFAM" id="SSF52980">
    <property type="entry name" value="Restriction endonuclease-like"/>
    <property type="match status" value="1"/>
</dbReference>
<organism evidence="3 4">
    <name type="scientific">Salimicrobium humidisoli</name>
    <dbReference type="NCBI Taxonomy" id="2029857"/>
    <lineage>
        <taxon>Bacteria</taxon>
        <taxon>Bacillati</taxon>
        <taxon>Bacillota</taxon>
        <taxon>Bacilli</taxon>
        <taxon>Bacillales</taxon>
        <taxon>Bacillaceae</taxon>
        <taxon>Salimicrobium</taxon>
    </lineage>
</organism>
<feature type="domain" description="Restriction endonuclease type II EcoRII N-terminal" evidence="2">
    <location>
        <begin position="24"/>
        <end position="122"/>
    </location>
</feature>
<feature type="domain" description="Restriction endonuclease type II EcoRII C-terminal" evidence="1">
    <location>
        <begin position="219"/>
        <end position="382"/>
    </location>
</feature>
<dbReference type="Pfam" id="PF09217">
    <property type="entry name" value="EcoRII-N"/>
    <property type="match status" value="1"/>
</dbReference>
<keyword evidence="3" id="KW-0540">Nuclease</keyword>
<dbReference type="Pfam" id="PF09019">
    <property type="entry name" value="EcoRII-C"/>
    <property type="match status" value="1"/>
</dbReference>
<keyword evidence="3" id="KW-0378">Hydrolase</keyword>
<accession>A0ABX4HUZ4</accession>
<sequence length="392" mass="46153">MENVWQSKPETLQKAIKASQNQGRFFCKFLSANDVGANGSHQSGIYLNIHSWGMFFDAEIPATGKAEREVKIHMENHYSFVSRVVYYTSKKEFRITRFWSNTDIEEQELVGALIVFIPEGEGEYRTYIFNTEEEIEDFRNTFSISLLHNSVYYKSENIGGGPLSFEEIIHEKISDYEAFPETSVLAELSRNTWFDYYEPGKINPDQNIINWIDTEYKVFREIEKKVYREKLTKPFEDMQPLIDFANSALNRRKSRAGRSFEHHVNYIFNRFNLPFDNPGITEGNKKPDFLFPSSKAYKDPMYEDEKLIILGAKTTCKDRWRQVLSEGDRVKGKHLITLQQGISKNQLDEMNRANLELVVPKPYHKRYPREYQSQLWSLDQFIRFTQEMYGTE</sequence>
<evidence type="ECO:0000313" key="4">
    <source>
        <dbReference type="Proteomes" id="UP000217561"/>
    </source>
</evidence>
<reference evidence="3 4" key="1">
    <citation type="submission" date="2017-08" db="EMBL/GenBank/DDBJ databases">
        <title>Salimicrobium alkalisoli sp. nov., isolated from saline alkaline soil.</title>
        <authorList>
            <person name="Zhang G."/>
            <person name="Xiong Q."/>
        </authorList>
    </citation>
    <scope>NUCLEOTIDE SEQUENCE [LARGE SCALE GENOMIC DNA]</scope>
    <source>
        <strain evidence="3 4">WN024</strain>
    </source>
</reference>
<dbReference type="InterPro" id="IPR015109">
    <property type="entry name" value="Restrct_endonuc_II_EcoRII_C"/>
</dbReference>
<keyword evidence="4" id="KW-1185">Reference proteome</keyword>
<dbReference type="EMBL" id="NSGH01000001">
    <property type="protein sequence ID" value="PBB06918.1"/>
    <property type="molecule type" value="Genomic_DNA"/>
</dbReference>
<dbReference type="InterPro" id="IPR015300">
    <property type="entry name" value="DNA-bd_pseudobarrel_sf"/>
</dbReference>